<accession>A0A1I5XRV7</accession>
<feature type="transmembrane region" description="Helical" evidence="9">
    <location>
        <begin position="73"/>
        <end position="95"/>
    </location>
</feature>
<feature type="transmembrane region" description="Helical" evidence="9">
    <location>
        <begin position="374"/>
        <end position="395"/>
    </location>
</feature>
<dbReference type="OrthoDB" id="9783920at2"/>
<dbReference type="GO" id="GO:0015818">
    <property type="term" value="P:isoleucine transport"/>
    <property type="evidence" value="ECO:0007669"/>
    <property type="project" value="TreeGrafter"/>
</dbReference>
<dbReference type="RefSeq" id="WP_092480616.1">
    <property type="nucleotide sequence ID" value="NZ_FOXW01000005.1"/>
</dbReference>
<feature type="transmembrane region" description="Helical" evidence="9">
    <location>
        <begin position="348"/>
        <end position="367"/>
    </location>
</feature>
<dbReference type="PANTHER" id="PTHR30588:SF7">
    <property type="entry name" value="BRANCHED-CHAIN AMINO ACID CARRIER PROTEIN SAOUHSC_01411-RELATED"/>
    <property type="match status" value="1"/>
</dbReference>
<organism evidence="10 11">
    <name type="scientific">Desemzia incerta</name>
    <dbReference type="NCBI Taxonomy" id="82801"/>
    <lineage>
        <taxon>Bacteria</taxon>
        <taxon>Bacillati</taxon>
        <taxon>Bacillota</taxon>
        <taxon>Bacilli</taxon>
        <taxon>Lactobacillales</taxon>
        <taxon>Carnobacteriaceae</taxon>
        <taxon>Desemzia</taxon>
    </lineage>
</organism>
<keyword evidence="3 9" id="KW-0813">Transport</keyword>
<dbReference type="Proteomes" id="UP000199136">
    <property type="component" value="Unassembled WGS sequence"/>
</dbReference>
<dbReference type="PANTHER" id="PTHR30588">
    <property type="entry name" value="BRANCHED-CHAIN AMINO ACID TRANSPORT SYSTEM 2 CARRIER PROTEIN"/>
    <property type="match status" value="1"/>
</dbReference>
<feature type="transmembrane region" description="Helical" evidence="9">
    <location>
        <begin position="37"/>
        <end position="61"/>
    </location>
</feature>
<evidence type="ECO:0000256" key="7">
    <source>
        <dbReference type="ARBA" id="ARBA00022989"/>
    </source>
</evidence>
<keyword evidence="7 9" id="KW-1133">Transmembrane helix</keyword>
<keyword evidence="6 9" id="KW-0029">Amino-acid transport</keyword>
<dbReference type="GO" id="GO:0015820">
    <property type="term" value="P:L-leucine transport"/>
    <property type="evidence" value="ECO:0007669"/>
    <property type="project" value="TreeGrafter"/>
</dbReference>
<evidence type="ECO:0000313" key="11">
    <source>
        <dbReference type="Proteomes" id="UP000199136"/>
    </source>
</evidence>
<feature type="transmembrane region" description="Helical" evidence="9">
    <location>
        <begin position="147"/>
        <end position="168"/>
    </location>
</feature>
<feature type="transmembrane region" description="Helical" evidence="9">
    <location>
        <begin position="276"/>
        <end position="303"/>
    </location>
</feature>
<gene>
    <name evidence="10" type="ORF">SAMN04488506_1585</name>
</gene>
<keyword evidence="11" id="KW-1185">Reference proteome</keyword>
<dbReference type="EMBL" id="FOXW01000005">
    <property type="protein sequence ID" value="SFQ34674.1"/>
    <property type="molecule type" value="Genomic_DNA"/>
</dbReference>
<keyword evidence="4" id="KW-1003">Cell membrane</keyword>
<feature type="transmembrane region" description="Helical" evidence="9">
    <location>
        <begin position="7"/>
        <end position="25"/>
    </location>
</feature>
<evidence type="ECO:0000256" key="2">
    <source>
        <dbReference type="ARBA" id="ARBA00008540"/>
    </source>
</evidence>
<feature type="transmembrane region" description="Helical" evidence="9">
    <location>
        <begin position="407"/>
        <end position="427"/>
    </location>
</feature>
<evidence type="ECO:0000256" key="8">
    <source>
        <dbReference type="ARBA" id="ARBA00023136"/>
    </source>
</evidence>
<dbReference type="GO" id="GO:0015190">
    <property type="term" value="F:L-leucine transmembrane transporter activity"/>
    <property type="evidence" value="ECO:0007669"/>
    <property type="project" value="TreeGrafter"/>
</dbReference>
<dbReference type="STRING" id="82801.SAMN04488506_1585"/>
<dbReference type="GO" id="GO:0005304">
    <property type="term" value="F:L-valine transmembrane transporter activity"/>
    <property type="evidence" value="ECO:0007669"/>
    <property type="project" value="TreeGrafter"/>
</dbReference>
<proteinExistence type="inferred from homology"/>
<evidence type="ECO:0000256" key="5">
    <source>
        <dbReference type="ARBA" id="ARBA00022692"/>
    </source>
</evidence>
<dbReference type="InterPro" id="IPR004685">
    <property type="entry name" value="Brnchd-chn_aa_trnsp_Livcs"/>
</dbReference>
<evidence type="ECO:0000256" key="1">
    <source>
        <dbReference type="ARBA" id="ARBA00004651"/>
    </source>
</evidence>
<keyword evidence="5 9" id="KW-0812">Transmembrane</keyword>
<comment type="similarity">
    <text evidence="2 9">Belongs to the branched chain amino acid transporter family.</text>
</comment>
<comment type="subcellular location">
    <subcellularLocation>
        <location evidence="1 9">Cell membrane</location>
        <topology evidence="1 9">Multi-pass membrane protein</topology>
    </subcellularLocation>
</comment>
<feature type="transmembrane region" description="Helical" evidence="9">
    <location>
        <begin position="115"/>
        <end position="135"/>
    </location>
</feature>
<protein>
    <recommendedName>
        <fullName evidence="9">Branched-chain amino acid transport system carrier protein</fullName>
    </recommendedName>
</protein>
<dbReference type="AlphaFoldDB" id="A0A1I5XRV7"/>
<feature type="transmembrane region" description="Helical" evidence="9">
    <location>
        <begin position="224"/>
        <end position="245"/>
    </location>
</feature>
<comment type="function">
    <text evidence="9">Component of the transport system for branched-chain amino acids.</text>
</comment>
<evidence type="ECO:0000256" key="6">
    <source>
        <dbReference type="ARBA" id="ARBA00022970"/>
    </source>
</evidence>
<feature type="transmembrane region" description="Helical" evidence="9">
    <location>
        <begin position="315"/>
        <end position="336"/>
    </location>
</feature>
<reference evidence="10 11" key="1">
    <citation type="submission" date="2016-10" db="EMBL/GenBank/DDBJ databases">
        <authorList>
            <person name="de Groot N.N."/>
        </authorList>
    </citation>
    <scope>NUCLEOTIDE SEQUENCE [LARGE SCALE GENOMIC DNA]</scope>
    <source>
        <strain evidence="10 11">DSM 20581</strain>
    </source>
</reference>
<name>A0A1I5XRV7_9LACT</name>
<dbReference type="GO" id="GO:0015188">
    <property type="term" value="F:L-isoleucine transmembrane transporter activity"/>
    <property type="evidence" value="ECO:0007669"/>
    <property type="project" value="TreeGrafter"/>
</dbReference>
<feature type="transmembrane region" description="Helical" evidence="9">
    <location>
        <begin position="193"/>
        <end position="212"/>
    </location>
</feature>
<dbReference type="GO" id="GO:0005886">
    <property type="term" value="C:plasma membrane"/>
    <property type="evidence" value="ECO:0007669"/>
    <property type="project" value="UniProtKB-SubCell"/>
</dbReference>
<evidence type="ECO:0000256" key="4">
    <source>
        <dbReference type="ARBA" id="ARBA00022475"/>
    </source>
</evidence>
<dbReference type="NCBIfam" id="TIGR00796">
    <property type="entry name" value="livcs"/>
    <property type="match status" value="1"/>
</dbReference>
<evidence type="ECO:0000313" key="10">
    <source>
        <dbReference type="EMBL" id="SFQ34674.1"/>
    </source>
</evidence>
<evidence type="ECO:0000256" key="3">
    <source>
        <dbReference type="ARBA" id="ARBA00022448"/>
    </source>
</evidence>
<keyword evidence="8 9" id="KW-0472">Membrane</keyword>
<dbReference type="Pfam" id="PF05525">
    <property type="entry name" value="Branch_AA_trans"/>
    <property type="match status" value="1"/>
</dbReference>
<evidence type="ECO:0000256" key="9">
    <source>
        <dbReference type="RuleBase" id="RU362122"/>
    </source>
</evidence>
<sequence length="436" mass="47847">MQRKDIFVVGFMLFALFFGAGNLIFPTALGFQSGEYFLSAILGFILTGVGLPLLSVIVGSISENGYRASLKQIHPVYSIIFLIVVYLTIGPFFAIPRTATTAYEIGVVPFLQQSTNMSLFFFSILFFLLVLFVALNPNSLADNIGKYLTPTLLVTILILIIRTITMYYSNDPQTADVSFELQAPSIIGFTEGYLTMDAIGAIAFSIIVLNSIRNLGVTNRKDLLIGTVKSSFLAALLLGLVYIGLGWTGNRVILNNGLPEKQNLGTFLLQYVSNEAFGALGIILLGTIVFLSCLTTATGLISAVSEYFNSLFPKISYKTFAVLFTIVSFILANQGLDQVIKTSVPVLNVIYPIAMSTVLLLLFTYFIPSPRLSLQIPVIVVSLISLLSMVHANGWLQADWLKILPLYSYQLEWIPLLVSGYVMGYLAGMKQPKVTY</sequence>